<proteinExistence type="predicted"/>
<dbReference type="Gene3D" id="3.40.50.1820">
    <property type="entry name" value="alpha/beta hydrolase"/>
    <property type="match status" value="1"/>
</dbReference>
<accession>A0A0X3U0Y8</accession>
<dbReference type="Proteomes" id="UP000053690">
    <property type="component" value="Unassembled WGS sequence"/>
</dbReference>
<dbReference type="InterPro" id="IPR022742">
    <property type="entry name" value="Hydrolase_4"/>
</dbReference>
<evidence type="ECO:0000259" key="1">
    <source>
        <dbReference type="Pfam" id="PF12146"/>
    </source>
</evidence>
<feature type="domain" description="Serine aminopeptidase S33" evidence="1">
    <location>
        <begin position="15"/>
        <end position="145"/>
    </location>
</feature>
<dbReference type="STRING" id="1685378.AVO44_05915"/>
<dbReference type="AlphaFoldDB" id="A0A0X3U0Y8"/>
<dbReference type="InterPro" id="IPR029058">
    <property type="entry name" value="AB_hydrolase_fold"/>
</dbReference>
<name>A0A0X3U0Y8_9RHOB</name>
<dbReference type="SUPFAM" id="SSF53474">
    <property type="entry name" value="alpha/beta-Hydrolases"/>
    <property type="match status" value="1"/>
</dbReference>
<dbReference type="Pfam" id="PF12146">
    <property type="entry name" value="Hydrolase_4"/>
    <property type="match status" value="1"/>
</dbReference>
<dbReference type="OrthoDB" id="9796570at2"/>
<keyword evidence="3" id="KW-1185">Reference proteome</keyword>
<evidence type="ECO:0000313" key="2">
    <source>
        <dbReference type="EMBL" id="KUJ81444.1"/>
    </source>
</evidence>
<sequence>MSKDLYQALVHAPQPARPLVFAFHGTGGDEHQLVELAGTLVAGAGIVSPRGDVSEMGAARFFRRTAEGVYDMEDLARATDKMIAFIEAHRASHPGHPLYGFGYSNGANILAAVFLKRPDLFERVGLLHPMVTWEPNAHPQLVGRKVLVTAGRRDPITPWPMTERLVSWLSDHGAEVTSDVHEGGHELRNSELTALASHFNGDVGAG</sequence>
<dbReference type="RefSeq" id="WP_068334081.1">
    <property type="nucleotide sequence ID" value="NZ_LQBP01000002.1"/>
</dbReference>
<comment type="caution">
    <text evidence="2">The sequence shown here is derived from an EMBL/GenBank/DDBJ whole genome shotgun (WGS) entry which is preliminary data.</text>
</comment>
<protein>
    <submittedName>
        <fullName evidence="2">Esterase</fullName>
    </submittedName>
</protein>
<evidence type="ECO:0000313" key="3">
    <source>
        <dbReference type="Proteomes" id="UP000053690"/>
    </source>
</evidence>
<dbReference type="EMBL" id="LQBP01000002">
    <property type="protein sequence ID" value="KUJ81444.1"/>
    <property type="molecule type" value="Genomic_DNA"/>
</dbReference>
<gene>
    <name evidence="2" type="ORF">AVO44_05915</name>
</gene>
<organism evidence="2 3">
    <name type="scientific">Ruegeria profundi</name>
    <dbReference type="NCBI Taxonomy" id="1685378"/>
    <lineage>
        <taxon>Bacteria</taxon>
        <taxon>Pseudomonadati</taxon>
        <taxon>Pseudomonadota</taxon>
        <taxon>Alphaproteobacteria</taxon>
        <taxon>Rhodobacterales</taxon>
        <taxon>Roseobacteraceae</taxon>
        <taxon>Ruegeria</taxon>
    </lineage>
</organism>
<reference evidence="3" key="1">
    <citation type="submission" date="2015-12" db="EMBL/GenBank/DDBJ databases">
        <authorList>
            <person name="Zhang G."/>
            <person name="Stingl U."/>
        </authorList>
    </citation>
    <scope>NUCLEOTIDE SEQUENCE [LARGE SCALE GENOMIC DNA]</scope>
    <source>
        <strain evidence="3">ZGT108</strain>
    </source>
</reference>